<evidence type="ECO:0000313" key="5">
    <source>
        <dbReference type="EMBL" id="EPD32891.1"/>
    </source>
</evidence>
<dbReference type="GO" id="GO:0006281">
    <property type="term" value="P:DNA repair"/>
    <property type="evidence" value="ECO:0007669"/>
    <property type="project" value="UniProtKB-KW"/>
</dbReference>
<sequence length="464" mass="51317">MECVTVFDDDHLLVPDKSVAEGLISASGFSPSSFDALESCPARWVADRVYRGPADAFSPAVVGSGAHKVLELFYAADPIERTNEFFHECLYSVANNPKVDDSQRADWREEVYQASKSIFKIEDPAEINVLGTEIQLKNVDVGGVPFNGFVDRLRDNNGLVYVEDYKTSQKMPSPFFGDSHGDQQRLYIHALRNMGYDIAGANLLYTRIGKIKKVNTSKSAMRDVLQRFQVAWDGLNQAVDNQSFATSPSPLCGWCPLVNVCPSAQGEDRSGSGIDPEFFRLSAPVKTPPPLPHTKGSADENVEREIEMFAEDVPYRKTLRNGQFNIGSYAAGGFLHLVQIACDLLLEAGLGLRRTQVLTLAGLLGDLVADVQRQFTGSVDVQDNLNKNIRWQLVHNLPNFPVPFGADEDAWADWREGMFKRLMVQVQLMTDLVDVQMDGDGDFAVRAAEVFAGACPDPWVGQKE</sequence>
<organism evidence="5 6">
    <name type="scientific">Propionimicrobium lymphophilum ACS-093-V-SCH5</name>
    <dbReference type="NCBI Taxonomy" id="883161"/>
    <lineage>
        <taxon>Bacteria</taxon>
        <taxon>Bacillati</taxon>
        <taxon>Actinomycetota</taxon>
        <taxon>Actinomycetes</taxon>
        <taxon>Propionibacteriales</taxon>
        <taxon>Propionibacteriaceae</taxon>
        <taxon>Propionimicrobium</taxon>
    </lineage>
</organism>
<dbReference type="HOGENOM" id="CLU_501371_0_0_11"/>
<keyword evidence="1" id="KW-0227">DNA damage</keyword>
<evidence type="ECO:0000256" key="2">
    <source>
        <dbReference type="ARBA" id="ARBA00022806"/>
    </source>
</evidence>
<name>S2W175_9ACTN</name>
<protein>
    <recommendedName>
        <fullName evidence="4">PD-(D/E)XK endonuclease-like domain-containing protein</fullName>
    </recommendedName>
</protein>
<dbReference type="Proteomes" id="UP000014417">
    <property type="component" value="Unassembled WGS sequence"/>
</dbReference>
<dbReference type="OrthoDB" id="9791397at2"/>
<dbReference type="AlphaFoldDB" id="S2W175"/>
<keyword evidence="2" id="KW-0347">Helicase</keyword>
<keyword evidence="2" id="KW-0378">Hydrolase</keyword>
<keyword evidence="2" id="KW-0067">ATP-binding</keyword>
<dbReference type="InterPro" id="IPR038726">
    <property type="entry name" value="PDDEXK_AddAB-type"/>
</dbReference>
<dbReference type="Pfam" id="PF12705">
    <property type="entry name" value="PDDEXK_1"/>
    <property type="match status" value="1"/>
</dbReference>
<evidence type="ECO:0000313" key="6">
    <source>
        <dbReference type="Proteomes" id="UP000014417"/>
    </source>
</evidence>
<dbReference type="InterPro" id="IPR011604">
    <property type="entry name" value="PDDEXK-like_dom_sf"/>
</dbReference>
<accession>S2W175</accession>
<evidence type="ECO:0000256" key="1">
    <source>
        <dbReference type="ARBA" id="ARBA00022763"/>
    </source>
</evidence>
<dbReference type="EMBL" id="AGZR01000006">
    <property type="protein sequence ID" value="EPD32891.1"/>
    <property type="molecule type" value="Genomic_DNA"/>
</dbReference>
<dbReference type="Gene3D" id="3.90.320.10">
    <property type="match status" value="1"/>
</dbReference>
<gene>
    <name evidence="5" type="ORF">HMPREF9306_01199</name>
</gene>
<evidence type="ECO:0000256" key="3">
    <source>
        <dbReference type="ARBA" id="ARBA00023204"/>
    </source>
</evidence>
<proteinExistence type="predicted"/>
<keyword evidence="3" id="KW-0234">DNA repair</keyword>
<reference evidence="5 6" key="1">
    <citation type="submission" date="2013-04" db="EMBL/GenBank/DDBJ databases">
        <title>The Genome Sequence of Propionimicrobium lymphophilum ACS-093-V-SCH5.</title>
        <authorList>
            <consortium name="The Broad Institute Genomics Platform"/>
            <person name="Earl A."/>
            <person name="Ward D."/>
            <person name="Feldgarden M."/>
            <person name="Gevers D."/>
            <person name="Saerens B."/>
            <person name="Vaneechoutte M."/>
            <person name="Walker B."/>
            <person name="Young S."/>
            <person name="Zeng Q."/>
            <person name="Gargeya S."/>
            <person name="Fitzgerald M."/>
            <person name="Haas B."/>
            <person name="Abouelleil A."/>
            <person name="Allen A.W."/>
            <person name="Alvarado L."/>
            <person name="Arachchi H.M."/>
            <person name="Berlin A.M."/>
            <person name="Chapman S.B."/>
            <person name="Gainer-Dewar J."/>
            <person name="Goldberg J."/>
            <person name="Griggs A."/>
            <person name="Gujja S."/>
            <person name="Hansen M."/>
            <person name="Howarth C."/>
            <person name="Imamovic A."/>
            <person name="Ireland A."/>
            <person name="Larimer J."/>
            <person name="McCowan C."/>
            <person name="Murphy C."/>
            <person name="Pearson M."/>
            <person name="Poon T.W."/>
            <person name="Priest M."/>
            <person name="Roberts A."/>
            <person name="Saif S."/>
            <person name="Shea T."/>
            <person name="Sisk P."/>
            <person name="Sykes S."/>
            <person name="Wortman J."/>
            <person name="Nusbaum C."/>
            <person name="Birren B."/>
        </authorList>
    </citation>
    <scope>NUCLEOTIDE SEQUENCE [LARGE SCALE GENOMIC DNA]</scope>
    <source>
        <strain evidence="5 6">ACS-093-V-SCH5</strain>
    </source>
</reference>
<evidence type="ECO:0000259" key="4">
    <source>
        <dbReference type="Pfam" id="PF12705"/>
    </source>
</evidence>
<dbReference type="GO" id="GO:0004386">
    <property type="term" value="F:helicase activity"/>
    <property type="evidence" value="ECO:0007669"/>
    <property type="project" value="UniProtKB-KW"/>
</dbReference>
<feature type="domain" description="PD-(D/E)XK endonuclease-like" evidence="4">
    <location>
        <begin position="29"/>
        <end position="262"/>
    </location>
</feature>
<dbReference type="STRING" id="883161.HMPREF9306_01199"/>
<comment type="caution">
    <text evidence="5">The sequence shown here is derived from an EMBL/GenBank/DDBJ whole genome shotgun (WGS) entry which is preliminary data.</text>
</comment>
<keyword evidence="2" id="KW-0547">Nucleotide-binding</keyword>
<keyword evidence="6" id="KW-1185">Reference proteome</keyword>
<dbReference type="RefSeq" id="WP_016456029.1">
    <property type="nucleotide sequence ID" value="NZ_KE150269.1"/>
</dbReference>